<evidence type="ECO:0000313" key="2">
    <source>
        <dbReference type="EMBL" id="SED78892.1"/>
    </source>
</evidence>
<organism evidence="2 3">
    <name type="scientific">Rhodococcus jostii</name>
    <dbReference type="NCBI Taxonomy" id="132919"/>
    <lineage>
        <taxon>Bacteria</taxon>
        <taxon>Bacillati</taxon>
        <taxon>Actinomycetota</taxon>
        <taxon>Actinomycetes</taxon>
        <taxon>Mycobacteriales</taxon>
        <taxon>Nocardiaceae</taxon>
        <taxon>Rhodococcus</taxon>
    </lineage>
</organism>
<dbReference type="GO" id="GO:0008410">
    <property type="term" value="F:CoA-transferase activity"/>
    <property type="evidence" value="ECO:0007669"/>
    <property type="project" value="TreeGrafter"/>
</dbReference>
<dbReference type="SUPFAM" id="SSF89796">
    <property type="entry name" value="CoA-transferase family III (CaiB/BaiF)"/>
    <property type="match status" value="1"/>
</dbReference>
<dbReference type="Pfam" id="PF02515">
    <property type="entry name" value="CoA_transf_3"/>
    <property type="match status" value="1"/>
</dbReference>
<dbReference type="Gene3D" id="3.40.50.10540">
    <property type="entry name" value="Crotonobetainyl-coa:carnitine coa-transferase, domain 1"/>
    <property type="match status" value="1"/>
</dbReference>
<reference evidence="3" key="1">
    <citation type="submission" date="2016-10" db="EMBL/GenBank/DDBJ databases">
        <authorList>
            <person name="Varghese N."/>
        </authorList>
    </citation>
    <scope>NUCLEOTIDE SEQUENCE [LARGE SCALE GENOMIC DNA]</scope>
    <source>
        <strain evidence="3">DSM 44719</strain>
    </source>
</reference>
<dbReference type="InterPro" id="IPR023606">
    <property type="entry name" value="CoA-Trfase_III_dom_1_sf"/>
</dbReference>
<protein>
    <submittedName>
        <fullName evidence="2">Crotonobetainyl-CoA:carnitine CoA-transferase CaiB</fullName>
    </submittedName>
</protein>
<dbReference type="EMBL" id="FNTL01000004">
    <property type="protein sequence ID" value="SED78892.1"/>
    <property type="molecule type" value="Genomic_DNA"/>
</dbReference>
<dbReference type="RefSeq" id="WP_073361763.1">
    <property type="nucleotide sequence ID" value="NZ_FNTL01000004.1"/>
</dbReference>
<dbReference type="OrthoDB" id="9797653at2"/>
<dbReference type="InterPro" id="IPR003673">
    <property type="entry name" value="CoA-Trfase_fam_III"/>
</dbReference>
<sequence length="425" mass="46344">MSKNNDRANGPAGAGDNLPLTGVRVVDLSQVGAGPYGTSLLGDLGADVIKVEPLEGDSFRYVDSAFGEGESAYFFGVNRSKRSIALDLKSEQGYEVLTRLVRDADVFVVAFRPDAVERMGIDYDTLRGLNDRLIYCSITAFGETGPRAHQPGMDILAQALSGLMGVTGEVGGGPVKVGVPIADFVGSFLLGFGVCAALRLRDRTGHGDKISINLLDGQVATFANYITVYDKTRVPFRPQGGGHPQLVPYQPFLGSDQKYFVLACLSDKFWQKLLPMLDEYGDFRDPKYRTNTGRIEHRGELCERLQTIFDKRPADSWLIDLEAAGVPCGPIHRLEDALEDPQVVANDAVISLTHPTHGSYRAPNNPIRFAHADTGPRGYAPDLGEHTDEVLREIGYNEDDVLALHTNRVVRRGPATVLNAIPNIY</sequence>
<name>A0A1H5DJ87_RHOJO</name>
<accession>A0A1H5DJ87</accession>
<evidence type="ECO:0000313" key="3">
    <source>
        <dbReference type="Proteomes" id="UP000183407"/>
    </source>
</evidence>
<dbReference type="Proteomes" id="UP000183407">
    <property type="component" value="Unassembled WGS sequence"/>
</dbReference>
<dbReference type="PANTHER" id="PTHR48207">
    <property type="entry name" value="SUCCINATE--HYDROXYMETHYLGLUTARATE COA-TRANSFERASE"/>
    <property type="match status" value="1"/>
</dbReference>
<gene>
    <name evidence="2" type="ORF">SAMN04490220_5555</name>
</gene>
<keyword evidence="1 2" id="KW-0808">Transferase</keyword>
<dbReference type="InterPro" id="IPR050483">
    <property type="entry name" value="CoA-transferase_III_domain"/>
</dbReference>
<dbReference type="InterPro" id="IPR044855">
    <property type="entry name" value="CoA-Trfase_III_dom3_sf"/>
</dbReference>
<dbReference type="Gene3D" id="3.30.1540.10">
    <property type="entry name" value="formyl-coa transferase, domain 3"/>
    <property type="match status" value="1"/>
</dbReference>
<proteinExistence type="predicted"/>
<dbReference type="AlphaFoldDB" id="A0A1H5DJ87"/>
<evidence type="ECO:0000256" key="1">
    <source>
        <dbReference type="ARBA" id="ARBA00022679"/>
    </source>
</evidence>
<dbReference type="PANTHER" id="PTHR48207:SF3">
    <property type="entry name" value="SUCCINATE--HYDROXYMETHYLGLUTARATE COA-TRANSFERASE"/>
    <property type="match status" value="1"/>
</dbReference>